<dbReference type="AlphaFoldDB" id="S7MMI3"/>
<name>S7MMI3_MYOBR</name>
<dbReference type="EMBL" id="KE161800">
    <property type="protein sequence ID" value="EPQ05464.1"/>
    <property type="molecule type" value="Genomic_DNA"/>
</dbReference>
<dbReference type="Proteomes" id="UP000052978">
    <property type="component" value="Unassembled WGS sequence"/>
</dbReference>
<accession>S7MMI3</accession>
<sequence>MAGVGDAVMAVKALPAPMGPDESGIMVGWWSSSGCTSGWPAAAIRTGMSPRLENAPSIVWIMSPPCPCQTLGLSQMSTSLGLWGSELPSGRGQARQPPPFSCPWSLTPSRNLYNQGPPPKVLDCPLLFLRPSNSRFFTSPLRAGPGRSSLLHPWGSNSSCKRFVE</sequence>
<evidence type="ECO:0000313" key="2">
    <source>
        <dbReference type="Proteomes" id="UP000052978"/>
    </source>
</evidence>
<protein>
    <submittedName>
        <fullName evidence="1">Uncharacterized protein</fullName>
    </submittedName>
</protein>
<organism evidence="1 2">
    <name type="scientific">Myotis brandtii</name>
    <name type="common">Brandt's bat</name>
    <dbReference type="NCBI Taxonomy" id="109478"/>
    <lineage>
        <taxon>Eukaryota</taxon>
        <taxon>Metazoa</taxon>
        <taxon>Chordata</taxon>
        <taxon>Craniata</taxon>
        <taxon>Vertebrata</taxon>
        <taxon>Euteleostomi</taxon>
        <taxon>Mammalia</taxon>
        <taxon>Eutheria</taxon>
        <taxon>Laurasiatheria</taxon>
        <taxon>Chiroptera</taxon>
        <taxon>Yangochiroptera</taxon>
        <taxon>Vespertilionidae</taxon>
        <taxon>Myotis</taxon>
    </lineage>
</organism>
<gene>
    <name evidence="1" type="ORF">D623_10035382</name>
</gene>
<proteinExistence type="predicted"/>
<evidence type="ECO:0000313" key="1">
    <source>
        <dbReference type="EMBL" id="EPQ05464.1"/>
    </source>
</evidence>
<keyword evidence="2" id="KW-1185">Reference proteome</keyword>
<reference evidence="1 2" key="1">
    <citation type="journal article" date="2013" name="Nat. Commun.">
        <title>Genome analysis reveals insights into physiology and longevity of the Brandt's bat Myotis brandtii.</title>
        <authorList>
            <person name="Seim I."/>
            <person name="Fang X."/>
            <person name="Xiong Z."/>
            <person name="Lobanov A.V."/>
            <person name="Huang Z."/>
            <person name="Ma S."/>
            <person name="Feng Y."/>
            <person name="Turanov A.A."/>
            <person name="Zhu Y."/>
            <person name="Lenz T.L."/>
            <person name="Gerashchenko M.V."/>
            <person name="Fan D."/>
            <person name="Hee Yim S."/>
            <person name="Yao X."/>
            <person name="Jordan D."/>
            <person name="Xiong Y."/>
            <person name="Ma Y."/>
            <person name="Lyapunov A.N."/>
            <person name="Chen G."/>
            <person name="Kulakova O.I."/>
            <person name="Sun Y."/>
            <person name="Lee S.G."/>
            <person name="Bronson R.T."/>
            <person name="Moskalev A.A."/>
            <person name="Sunyaev S.R."/>
            <person name="Zhang G."/>
            <person name="Krogh A."/>
            <person name="Wang J."/>
            <person name="Gladyshev V.N."/>
        </authorList>
    </citation>
    <scope>NUCLEOTIDE SEQUENCE [LARGE SCALE GENOMIC DNA]</scope>
</reference>